<protein>
    <submittedName>
        <fullName evidence="1">Uncharacterized protein</fullName>
    </submittedName>
</protein>
<evidence type="ECO:0000313" key="2">
    <source>
        <dbReference type="Proteomes" id="UP001564626"/>
    </source>
</evidence>
<dbReference type="Proteomes" id="UP001564626">
    <property type="component" value="Unassembled WGS sequence"/>
</dbReference>
<evidence type="ECO:0000313" key="1">
    <source>
        <dbReference type="EMBL" id="MEY8043289.1"/>
    </source>
</evidence>
<dbReference type="EMBL" id="JBGEHV010000087">
    <property type="protein sequence ID" value="MEY8043289.1"/>
    <property type="molecule type" value="Genomic_DNA"/>
</dbReference>
<dbReference type="RefSeq" id="WP_345362168.1">
    <property type="nucleotide sequence ID" value="NZ_BAABII010000006.1"/>
</dbReference>
<reference evidence="1 2" key="1">
    <citation type="submission" date="2024-08" db="EMBL/GenBank/DDBJ databases">
        <title>Genome mining of Saccharopolyspora cebuensis PGLac3 from Nigerian medicinal plant.</title>
        <authorList>
            <person name="Ezeobiora C.E."/>
            <person name="Igbokwe N.H."/>
            <person name="Amin D.H."/>
            <person name="Mendie U.E."/>
        </authorList>
    </citation>
    <scope>NUCLEOTIDE SEQUENCE [LARGE SCALE GENOMIC DNA]</scope>
    <source>
        <strain evidence="1 2">PGLac3</strain>
    </source>
</reference>
<sequence>MARHLGGTLALRQHWCRPDEVIRLVAAFRGSGVRFDVPGLSWEGRTGGRAAAEGIERGMIAADQLISGSWEIAGASPPRIVYFGPGVRSQVLAAAGMERDSAAELMWVLTSQRTALLRRRPESVAEDGGGLWDRARRFGAGVRGFSREVVDVVRDDRLGGHPAGAPVPLAAVDELAQLTGATVVGLSRRRLPSEHGERDSAALRIGLDDRSGFDIIAPTDDDAHRLHALATGQK</sequence>
<keyword evidence="2" id="KW-1185">Reference proteome</keyword>
<gene>
    <name evidence="1" type="ORF">AB8O55_28090</name>
</gene>
<proteinExistence type="predicted"/>
<organism evidence="1 2">
    <name type="scientific">Saccharopolyspora cebuensis</name>
    <dbReference type="NCBI Taxonomy" id="418759"/>
    <lineage>
        <taxon>Bacteria</taxon>
        <taxon>Bacillati</taxon>
        <taxon>Actinomycetota</taxon>
        <taxon>Actinomycetes</taxon>
        <taxon>Pseudonocardiales</taxon>
        <taxon>Pseudonocardiaceae</taxon>
        <taxon>Saccharopolyspora</taxon>
    </lineage>
</organism>
<accession>A0ABV4CRD9</accession>
<name>A0ABV4CRD9_9PSEU</name>
<comment type="caution">
    <text evidence="1">The sequence shown here is derived from an EMBL/GenBank/DDBJ whole genome shotgun (WGS) entry which is preliminary data.</text>
</comment>